<keyword evidence="2" id="KW-1185">Reference proteome</keyword>
<sequence>MLNDTDKKVQTLLIEGYKRMSEAERLQKVCELNCLLVKLMEAEVRQRHPNANEREIRLRVASRWLPPELMQKAFGWNPKERGF</sequence>
<organism evidence="1 2">
    <name type="scientific">Candidatus Fervidibacter sacchari</name>
    <dbReference type="NCBI Taxonomy" id="1448929"/>
    <lineage>
        <taxon>Bacteria</taxon>
        <taxon>Candidatus Fervidibacterota</taxon>
        <taxon>Candidatus Fervidibacter</taxon>
    </lineage>
</organism>
<comment type="caution">
    <text evidence="1">The sequence shown here is derived from an EMBL/GenBank/DDBJ whole genome shotgun (WGS) entry which is preliminary data.</text>
</comment>
<gene>
    <name evidence="1" type="ORF">M2350_000838</name>
</gene>
<proteinExistence type="predicted"/>
<protein>
    <submittedName>
        <fullName evidence="1">Uncharacterized protein</fullName>
    </submittedName>
</protein>
<name>A0ABT2EKL8_9BACT</name>
<evidence type="ECO:0000313" key="2">
    <source>
        <dbReference type="Proteomes" id="UP001204798"/>
    </source>
</evidence>
<reference evidence="1 2" key="1">
    <citation type="submission" date="2022-08" db="EMBL/GenBank/DDBJ databases">
        <title>Bacterial and archaeal communities from various locations to study Microbial Dark Matter (Phase II).</title>
        <authorList>
            <person name="Stepanauskas R."/>
        </authorList>
    </citation>
    <scope>NUCLEOTIDE SEQUENCE [LARGE SCALE GENOMIC DNA]</scope>
    <source>
        <strain evidence="1 2">PD1</strain>
    </source>
</reference>
<dbReference type="EMBL" id="JANUCP010000001">
    <property type="protein sequence ID" value="MCS3918441.1"/>
    <property type="molecule type" value="Genomic_DNA"/>
</dbReference>
<dbReference type="Proteomes" id="UP001204798">
    <property type="component" value="Unassembled WGS sequence"/>
</dbReference>
<accession>A0ABT2EKL8</accession>
<evidence type="ECO:0000313" key="1">
    <source>
        <dbReference type="EMBL" id="MCS3918441.1"/>
    </source>
</evidence>
<dbReference type="RefSeq" id="WP_259094224.1">
    <property type="nucleotide sequence ID" value="NZ_CP130454.1"/>
</dbReference>